<dbReference type="Pfam" id="PF04059">
    <property type="entry name" value="RRM_2"/>
    <property type="match status" value="1"/>
</dbReference>
<evidence type="ECO:0000313" key="2">
    <source>
        <dbReference type="EMBL" id="KAL3805470.1"/>
    </source>
</evidence>
<organism evidence="2 3">
    <name type="scientific">Stephanodiscus triporus</name>
    <dbReference type="NCBI Taxonomy" id="2934178"/>
    <lineage>
        <taxon>Eukaryota</taxon>
        <taxon>Sar</taxon>
        <taxon>Stramenopiles</taxon>
        <taxon>Ochrophyta</taxon>
        <taxon>Bacillariophyta</taxon>
        <taxon>Coscinodiscophyceae</taxon>
        <taxon>Thalassiosirophycidae</taxon>
        <taxon>Stephanodiscales</taxon>
        <taxon>Stephanodiscaceae</taxon>
        <taxon>Stephanodiscus</taxon>
    </lineage>
</organism>
<dbReference type="EMBL" id="JALLAZ020000031">
    <property type="protein sequence ID" value="KAL3805470.1"/>
    <property type="molecule type" value="Genomic_DNA"/>
</dbReference>
<proteinExistence type="predicted"/>
<protein>
    <recommendedName>
        <fullName evidence="1">Mei2-like C-terminal RNA recognition motif domain-containing protein</fullName>
    </recommendedName>
</protein>
<name>A0ABD3RBA5_9STRA</name>
<dbReference type="InterPro" id="IPR007201">
    <property type="entry name" value="Mei2-like_Rrm_C"/>
</dbReference>
<reference evidence="2 3" key="1">
    <citation type="submission" date="2024-10" db="EMBL/GenBank/DDBJ databases">
        <title>Updated reference genomes for cyclostephanoid diatoms.</title>
        <authorList>
            <person name="Roberts W.R."/>
            <person name="Alverson A.J."/>
        </authorList>
    </citation>
    <scope>NUCLEOTIDE SEQUENCE [LARGE SCALE GENOMIC DNA]</scope>
    <source>
        <strain evidence="2 3">AJA276-08</strain>
    </source>
</reference>
<keyword evidence="3" id="KW-1185">Reference proteome</keyword>
<accession>A0ABD3RBA5</accession>
<evidence type="ECO:0000313" key="3">
    <source>
        <dbReference type="Proteomes" id="UP001530315"/>
    </source>
</evidence>
<sequence length="133" mass="15641">MKLPEWIQIHLIGSKADKSEKRNVGTVEREINCIISINYQGFPVPITITIKPRHVSLSSLQCLDHDFLFLPPADWNWNNRGYAFLNFINYKDIIQFSAQYIDCEWKTNRSGDDIMYARIQPYCDNMEMHQSLI</sequence>
<evidence type="ECO:0000259" key="1">
    <source>
        <dbReference type="Pfam" id="PF04059"/>
    </source>
</evidence>
<comment type="caution">
    <text evidence="2">The sequence shown here is derived from an EMBL/GenBank/DDBJ whole genome shotgun (WGS) entry which is preliminary data.</text>
</comment>
<gene>
    <name evidence="2" type="ORF">ACHAW5_007142</name>
</gene>
<dbReference type="Proteomes" id="UP001530315">
    <property type="component" value="Unassembled WGS sequence"/>
</dbReference>
<dbReference type="AlphaFoldDB" id="A0ABD3RBA5"/>
<feature type="domain" description="Mei2-like C-terminal RNA recognition motif" evidence="1">
    <location>
        <begin position="64"/>
        <end position="121"/>
    </location>
</feature>